<dbReference type="Proteomes" id="UP000821845">
    <property type="component" value="Chromosome 1"/>
</dbReference>
<accession>A0ACB7TGX2</accession>
<protein>
    <submittedName>
        <fullName evidence="1">Uncharacterized protein</fullName>
    </submittedName>
</protein>
<evidence type="ECO:0000313" key="2">
    <source>
        <dbReference type="Proteomes" id="UP000821845"/>
    </source>
</evidence>
<organism evidence="1 2">
    <name type="scientific">Hyalomma asiaticum</name>
    <name type="common">Tick</name>
    <dbReference type="NCBI Taxonomy" id="266040"/>
    <lineage>
        <taxon>Eukaryota</taxon>
        <taxon>Metazoa</taxon>
        <taxon>Ecdysozoa</taxon>
        <taxon>Arthropoda</taxon>
        <taxon>Chelicerata</taxon>
        <taxon>Arachnida</taxon>
        <taxon>Acari</taxon>
        <taxon>Parasitiformes</taxon>
        <taxon>Ixodida</taxon>
        <taxon>Ixodoidea</taxon>
        <taxon>Ixodidae</taxon>
        <taxon>Hyalomminae</taxon>
        <taxon>Hyalomma</taxon>
    </lineage>
</organism>
<sequence>MHANAGCACCRAQRCPVATLLSTPGFALSGYGQPSVVEGGGGSQRSGTVVVGRWVGRRKAERPRWRRAAPADRGRRSLGPSSPTRPCAAATARALSLPPGP</sequence>
<keyword evidence="2" id="KW-1185">Reference proteome</keyword>
<name>A0ACB7TGX2_HYAAI</name>
<gene>
    <name evidence="1" type="ORF">HPB50_012862</name>
</gene>
<evidence type="ECO:0000313" key="1">
    <source>
        <dbReference type="EMBL" id="KAH6946333.1"/>
    </source>
</evidence>
<comment type="caution">
    <text evidence="1">The sequence shown here is derived from an EMBL/GenBank/DDBJ whole genome shotgun (WGS) entry which is preliminary data.</text>
</comment>
<reference evidence="1" key="1">
    <citation type="submission" date="2020-05" db="EMBL/GenBank/DDBJ databases">
        <title>Large-scale comparative analyses of tick genomes elucidate their genetic diversity and vector capacities.</title>
        <authorList>
            <person name="Jia N."/>
            <person name="Wang J."/>
            <person name="Shi W."/>
            <person name="Du L."/>
            <person name="Sun Y."/>
            <person name="Zhan W."/>
            <person name="Jiang J."/>
            <person name="Wang Q."/>
            <person name="Zhang B."/>
            <person name="Ji P."/>
            <person name="Sakyi L.B."/>
            <person name="Cui X."/>
            <person name="Yuan T."/>
            <person name="Jiang B."/>
            <person name="Yang W."/>
            <person name="Lam T.T.-Y."/>
            <person name="Chang Q."/>
            <person name="Ding S."/>
            <person name="Wang X."/>
            <person name="Zhu J."/>
            <person name="Ruan X."/>
            <person name="Zhao L."/>
            <person name="Wei J."/>
            <person name="Que T."/>
            <person name="Du C."/>
            <person name="Cheng J."/>
            <person name="Dai P."/>
            <person name="Han X."/>
            <person name="Huang E."/>
            <person name="Gao Y."/>
            <person name="Liu J."/>
            <person name="Shao H."/>
            <person name="Ye R."/>
            <person name="Li L."/>
            <person name="Wei W."/>
            <person name="Wang X."/>
            <person name="Wang C."/>
            <person name="Yang T."/>
            <person name="Huo Q."/>
            <person name="Li W."/>
            <person name="Guo W."/>
            <person name="Chen H."/>
            <person name="Zhou L."/>
            <person name="Ni X."/>
            <person name="Tian J."/>
            <person name="Zhou Y."/>
            <person name="Sheng Y."/>
            <person name="Liu T."/>
            <person name="Pan Y."/>
            <person name="Xia L."/>
            <person name="Li J."/>
            <person name="Zhao F."/>
            <person name="Cao W."/>
        </authorList>
    </citation>
    <scope>NUCLEOTIDE SEQUENCE</scope>
    <source>
        <strain evidence="1">Hyas-2018</strain>
    </source>
</reference>
<proteinExistence type="predicted"/>
<dbReference type="EMBL" id="CM023481">
    <property type="protein sequence ID" value="KAH6946333.1"/>
    <property type="molecule type" value="Genomic_DNA"/>
</dbReference>